<sequence length="254" mass="26700">MSTEGSQAGVRAGRLDGRVVIVTGAAGGFGVPLCDMLEREGATVVGVDREGDGVLHADVGSEAGNRSMVETALERHGRLDGLVLNAGVQYLAPIDEHDEAQWDRLHDVMVKGPFLAIRAAWPALTRAPGGRVVVTASGSSFLGEAYKAAYVAAKHGVLGLMKVAALEGAPLGLTANAVAPAWMRTPMVERQLEDQMRLHGKTREEVVMGMVERHPVDRFVEPEEVAHAVAFLLGPEASGINGVCLPVDLGTLVG</sequence>
<dbReference type="PROSITE" id="PS00061">
    <property type="entry name" value="ADH_SHORT"/>
    <property type="match status" value="1"/>
</dbReference>
<dbReference type="HOGENOM" id="CLU_010194_1_0_11"/>
<dbReference type="OrthoDB" id="9786435at2"/>
<dbReference type="InterPro" id="IPR020904">
    <property type="entry name" value="Sc_DH/Rdtase_CS"/>
</dbReference>
<protein>
    <submittedName>
        <fullName evidence="3">Short-chain dehydrogenase/reductase SDR</fullName>
    </submittedName>
</protein>
<dbReference type="STRING" id="469383.Cwoe_4392"/>
<name>D3F708_CONWI</name>
<dbReference type="eggNOG" id="COG1028">
    <property type="taxonomic scope" value="Bacteria"/>
</dbReference>
<reference evidence="4" key="2">
    <citation type="submission" date="2010-01" db="EMBL/GenBank/DDBJ databases">
        <title>The complete genome of Conexibacter woesei DSM 14684.</title>
        <authorList>
            <consortium name="US DOE Joint Genome Institute (JGI-PGF)"/>
            <person name="Lucas S."/>
            <person name="Copeland A."/>
            <person name="Lapidus A."/>
            <person name="Glavina del Rio T."/>
            <person name="Dalin E."/>
            <person name="Tice H."/>
            <person name="Bruce D."/>
            <person name="Goodwin L."/>
            <person name="Pitluck S."/>
            <person name="Kyrpides N."/>
            <person name="Mavromatis K."/>
            <person name="Ivanova N."/>
            <person name="Mikhailova N."/>
            <person name="Chertkov O."/>
            <person name="Brettin T."/>
            <person name="Detter J.C."/>
            <person name="Han C."/>
            <person name="Larimer F."/>
            <person name="Land M."/>
            <person name="Hauser L."/>
            <person name="Markowitz V."/>
            <person name="Cheng J.-F."/>
            <person name="Hugenholtz P."/>
            <person name="Woyke T."/>
            <person name="Wu D."/>
            <person name="Pukall R."/>
            <person name="Steenblock K."/>
            <person name="Schneider S."/>
            <person name="Klenk H.-P."/>
            <person name="Eisen J.A."/>
        </authorList>
    </citation>
    <scope>NUCLEOTIDE SEQUENCE [LARGE SCALE GENOMIC DNA]</scope>
    <source>
        <strain evidence="4">DSM 14684 / CIP 108061 / JCM 11494 / NBRC 100937 / ID131577</strain>
    </source>
</reference>
<dbReference type="Gene3D" id="3.40.50.720">
    <property type="entry name" value="NAD(P)-binding Rossmann-like Domain"/>
    <property type="match status" value="1"/>
</dbReference>
<gene>
    <name evidence="3" type="ordered locus">Cwoe_4392</name>
</gene>
<dbReference type="Pfam" id="PF13561">
    <property type="entry name" value="adh_short_C2"/>
    <property type="match status" value="1"/>
</dbReference>
<evidence type="ECO:0000313" key="3">
    <source>
        <dbReference type="EMBL" id="ADB52806.1"/>
    </source>
</evidence>
<keyword evidence="4" id="KW-1185">Reference proteome</keyword>
<dbReference type="SUPFAM" id="SSF51735">
    <property type="entry name" value="NAD(P)-binding Rossmann-fold domains"/>
    <property type="match status" value="1"/>
</dbReference>
<dbReference type="GO" id="GO:0016491">
    <property type="term" value="F:oxidoreductase activity"/>
    <property type="evidence" value="ECO:0007669"/>
    <property type="project" value="UniProtKB-KW"/>
</dbReference>
<dbReference type="Proteomes" id="UP000008229">
    <property type="component" value="Chromosome"/>
</dbReference>
<dbReference type="InterPro" id="IPR050259">
    <property type="entry name" value="SDR"/>
</dbReference>
<organism evidence="3 4">
    <name type="scientific">Conexibacter woesei (strain DSM 14684 / CCUG 47730 / CIP 108061 / JCM 11494 / NBRC 100937 / ID131577)</name>
    <dbReference type="NCBI Taxonomy" id="469383"/>
    <lineage>
        <taxon>Bacteria</taxon>
        <taxon>Bacillati</taxon>
        <taxon>Actinomycetota</taxon>
        <taxon>Thermoleophilia</taxon>
        <taxon>Solirubrobacterales</taxon>
        <taxon>Conexibacteraceae</taxon>
        <taxon>Conexibacter</taxon>
    </lineage>
</organism>
<comment type="similarity">
    <text evidence="1">Belongs to the short-chain dehydrogenases/reductases (SDR) family.</text>
</comment>
<evidence type="ECO:0000256" key="1">
    <source>
        <dbReference type="ARBA" id="ARBA00006484"/>
    </source>
</evidence>
<keyword evidence="2" id="KW-0560">Oxidoreductase</keyword>
<dbReference type="InterPro" id="IPR036291">
    <property type="entry name" value="NAD(P)-bd_dom_sf"/>
</dbReference>
<dbReference type="PANTHER" id="PTHR42879">
    <property type="entry name" value="3-OXOACYL-(ACYL-CARRIER-PROTEIN) REDUCTASE"/>
    <property type="match status" value="1"/>
</dbReference>
<proteinExistence type="inferred from homology"/>
<dbReference type="InterPro" id="IPR002347">
    <property type="entry name" value="SDR_fam"/>
</dbReference>
<dbReference type="FunFam" id="3.40.50.720:FF:000084">
    <property type="entry name" value="Short-chain dehydrogenase reductase"/>
    <property type="match status" value="1"/>
</dbReference>
<dbReference type="PRINTS" id="PR00081">
    <property type="entry name" value="GDHRDH"/>
</dbReference>
<dbReference type="KEGG" id="cwo:Cwoe_4392"/>
<dbReference type="EMBL" id="CP001854">
    <property type="protein sequence ID" value="ADB52806.1"/>
    <property type="molecule type" value="Genomic_DNA"/>
</dbReference>
<dbReference type="RefSeq" id="WP_012935857.1">
    <property type="nucleotide sequence ID" value="NC_013739.1"/>
</dbReference>
<dbReference type="AlphaFoldDB" id="D3F708"/>
<accession>D3F708</accession>
<reference evidence="3 4" key="1">
    <citation type="journal article" date="2010" name="Stand. Genomic Sci.">
        <title>Complete genome sequence of Conexibacter woesei type strain (ID131577).</title>
        <authorList>
            <person name="Pukall R."/>
            <person name="Lapidus A."/>
            <person name="Glavina Del Rio T."/>
            <person name="Copeland A."/>
            <person name="Tice H."/>
            <person name="Cheng J.-F."/>
            <person name="Lucas S."/>
            <person name="Chen F."/>
            <person name="Nolan M."/>
            <person name="Bruce D."/>
            <person name="Goodwin L."/>
            <person name="Pitluck S."/>
            <person name="Mavromatis K."/>
            <person name="Ivanova N."/>
            <person name="Ovchinnikova G."/>
            <person name="Pati A."/>
            <person name="Chen A."/>
            <person name="Palaniappan K."/>
            <person name="Land M."/>
            <person name="Hauser L."/>
            <person name="Chang Y.-J."/>
            <person name="Jeffries C.D."/>
            <person name="Chain P."/>
            <person name="Meincke L."/>
            <person name="Sims D."/>
            <person name="Brettin T."/>
            <person name="Detter J.C."/>
            <person name="Rohde M."/>
            <person name="Goeker M."/>
            <person name="Bristow J."/>
            <person name="Eisen J.A."/>
            <person name="Markowitz V."/>
            <person name="Kyrpides N.C."/>
            <person name="Klenk H.-P."/>
            <person name="Hugenholtz P."/>
        </authorList>
    </citation>
    <scope>NUCLEOTIDE SEQUENCE [LARGE SCALE GENOMIC DNA]</scope>
    <source>
        <strain evidence="4">DSM 14684 / CIP 108061 / JCM 11494 / NBRC 100937 / ID131577</strain>
    </source>
</reference>
<evidence type="ECO:0000256" key="2">
    <source>
        <dbReference type="ARBA" id="ARBA00023002"/>
    </source>
</evidence>
<dbReference type="GO" id="GO:0032787">
    <property type="term" value="P:monocarboxylic acid metabolic process"/>
    <property type="evidence" value="ECO:0007669"/>
    <property type="project" value="UniProtKB-ARBA"/>
</dbReference>
<evidence type="ECO:0000313" key="4">
    <source>
        <dbReference type="Proteomes" id="UP000008229"/>
    </source>
</evidence>
<dbReference type="CDD" id="cd05233">
    <property type="entry name" value="SDR_c"/>
    <property type="match status" value="1"/>
</dbReference>
<dbReference type="PANTHER" id="PTHR42879:SF2">
    <property type="entry name" value="3-OXOACYL-[ACYL-CARRIER-PROTEIN] REDUCTASE FABG"/>
    <property type="match status" value="1"/>
</dbReference>